<evidence type="ECO:0000259" key="10">
    <source>
        <dbReference type="PROSITE" id="PS50939"/>
    </source>
</evidence>
<feature type="domain" description="Cytochrome b561" evidence="10">
    <location>
        <begin position="179"/>
        <end position="379"/>
    </location>
</feature>
<dbReference type="GO" id="GO:0016020">
    <property type="term" value="C:membrane"/>
    <property type="evidence" value="ECO:0007669"/>
    <property type="project" value="UniProtKB-SubCell"/>
</dbReference>
<evidence type="ECO:0000256" key="4">
    <source>
        <dbReference type="ARBA" id="ARBA00022982"/>
    </source>
</evidence>
<dbReference type="SMART" id="SM00665">
    <property type="entry name" value="B561"/>
    <property type="match status" value="1"/>
</dbReference>
<evidence type="ECO:0000313" key="12">
    <source>
        <dbReference type="Proteomes" id="UP000076532"/>
    </source>
</evidence>
<reference evidence="11 12" key="1">
    <citation type="journal article" date="2016" name="Mol. Biol. Evol.">
        <title>Comparative Genomics of Early-Diverging Mushroom-Forming Fungi Provides Insights into the Origins of Lignocellulose Decay Capabilities.</title>
        <authorList>
            <person name="Nagy L.G."/>
            <person name="Riley R."/>
            <person name="Tritt A."/>
            <person name="Adam C."/>
            <person name="Daum C."/>
            <person name="Floudas D."/>
            <person name="Sun H."/>
            <person name="Yadav J.S."/>
            <person name="Pangilinan J."/>
            <person name="Larsson K.H."/>
            <person name="Matsuura K."/>
            <person name="Barry K."/>
            <person name="Labutti K."/>
            <person name="Kuo R."/>
            <person name="Ohm R.A."/>
            <person name="Bhattacharya S.S."/>
            <person name="Shirouzu T."/>
            <person name="Yoshinaga Y."/>
            <person name="Martin F.M."/>
            <person name="Grigoriev I.V."/>
            <person name="Hibbett D.S."/>
        </authorList>
    </citation>
    <scope>NUCLEOTIDE SEQUENCE [LARGE SCALE GENOMIC DNA]</scope>
    <source>
        <strain evidence="11 12">CBS 109695</strain>
    </source>
</reference>
<keyword evidence="3 7" id="KW-0812">Transmembrane</keyword>
<dbReference type="STRING" id="436010.A0A166KLM3"/>
<accession>A0A166KLM3</accession>
<keyword evidence="4" id="KW-0249">Electron transport</keyword>
<protein>
    <recommendedName>
        <fullName evidence="13">CBD9-like protein</fullName>
    </recommendedName>
</protein>
<dbReference type="InterPro" id="IPR006593">
    <property type="entry name" value="Cyt_b561/ferric_Rdtase_TM"/>
</dbReference>
<gene>
    <name evidence="11" type="ORF">FIBSPDRAFT_919402</name>
</gene>
<evidence type="ECO:0000256" key="5">
    <source>
        <dbReference type="ARBA" id="ARBA00022989"/>
    </source>
</evidence>
<feature type="chain" id="PRO_5007876388" description="CBD9-like protein" evidence="8">
    <location>
        <begin position="19"/>
        <end position="393"/>
    </location>
</feature>
<evidence type="ECO:0008006" key="13">
    <source>
        <dbReference type="Google" id="ProtNLM"/>
    </source>
</evidence>
<dbReference type="SUPFAM" id="SSF49344">
    <property type="entry name" value="CBD9-like"/>
    <property type="match status" value="1"/>
</dbReference>
<dbReference type="AlphaFoldDB" id="A0A166KLM3"/>
<sequence length="393" mass="41649">MVFIPILSVLIALGAARATRIQNLATNSSSGLTGDSKCVHLMCITATVFPNSTTQYTLSSTGSSSLGWIAMGFGATMANSPMVIVWPNTDGSVTLSQRMAPAEVMPSVVSSPPRVASLDIGLSSFASTAAGSKPSFVYTVASISPNPAAQPVIWALASALPSGASPDATLMQHVDSGTFTLDLTLPISADSTTPTATSTGGAERKRYRMIVDHGILCTVGFLGLLPLGVLIARWTRTFTTHWFAGHAVVQAMLSGPIIVAGIALGINAVDQSKGTHLDDTHKKLGIALLVLYFWQLLGGSLIHFVKSRSKTSAGRPARNYAHAALGLLIIALAFWQVRTGYAHEYPEWTTGTVPTRVHTLWIVWAVLIPVAYFAGLALLPRQLKQEREGREGK</sequence>
<evidence type="ECO:0000256" key="6">
    <source>
        <dbReference type="ARBA" id="ARBA00023136"/>
    </source>
</evidence>
<feature type="transmembrane region" description="Helical" evidence="7">
    <location>
        <begin position="286"/>
        <end position="305"/>
    </location>
</feature>
<dbReference type="Gene3D" id="2.60.40.1210">
    <property type="entry name" value="Cellobiose dehydrogenase, cytochrome domain"/>
    <property type="match status" value="1"/>
</dbReference>
<evidence type="ECO:0000256" key="2">
    <source>
        <dbReference type="ARBA" id="ARBA00022448"/>
    </source>
</evidence>
<dbReference type="Proteomes" id="UP000076532">
    <property type="component" value="Unassembled WGS sequence"/>
</dbReference>
<dbReference type="PROSITE" id="PS50836">
    <property type="entry name" value="DOMON"/>
    <property type="match status" value="1"/>
</dbReference>
<keyword evidence="12" id="KW-1185">Reference proteome</keyword>
<dbReference type="PANTHER" id="PTHR47797">
    <property type="entry name" value="DEHYDROGENASE, PUTATIVE (AFU_ORTHOLOGUE AFUA_8G05805)-RELATED"/>
    <property type="match status" value="1"/>
</dbReference>
<dbReference type="InterPro" id="IPR015920">
    <property type="entry name" value="Cellobiose_DH-like_cyt"/>
</dbReference>
<comment type="subcellular location">
    <subcellularLocation>
        <location evidence="1">Membrane</location>
    </subcellularLocation>
</comment>
<evidence type="ECO:0000256" key="7">
    <source>
        <dbReference type="SAM" id="Phobius"/>
    </source>
</evidence>
<feature type="transmembrane region" description="Helical" evidence="7">
    <location>
        <begin position="213"/>
        <end position="231"/>
    </location>
</feature>
<dbReference type="OrthoDB" id="19261at2759"/>
<dbReference type="PANTHER" id="PTHR47797:SF3">
    <property type="entry name" value="CYTOCHROME B561 DOMAIN-CONTAINING PROTEIN"/>
    <property type="match status" value="1"/>
</dbReference>
<dbReference type="SMART" id="SM00664">
    <property type="entry name" value="DoH"/>
    <property type="match status" value="1"/>
</dbReference>
<dbReference type="Pfam" id="PF16010">
    <property type="entry name" value="CDH-cyt"/>
    <property type="match status" value="1"/>
</dbReference>
<keyword evidence="8" id="KW-0732">Signal</keyword>
<evidence type="ECO:0000256" key="1">
    <source>
        <dbReference type="ARBA" id="ARBA00004370"/>
    </source>
</evidence>
<feature type="transmembrane region" description="Helical" evidence="7">
    <location>
        <begin position="243"/>
        <end position="266"/>
    </location>
</feature>
<evidence type="ECO:0000259" key="9">
    <source>
        <dbReference type="PROSITE" id="PS50836"/>
    </source>
</evidence>
<proteinExistence type="predicted"/>
<feature type="signal peptide" evidence="8">
    <location>
        <begin position="1"/>
        <end position="18"/>
    </location>
</feature>
<keyword evidence="5 7" id="KW-1133">Transmembrane helix</keyword>
<dbReference type="PROSITE" id="PS50939">
    <property type="entry name" value="CYTOCHROME_B561"/>
    <property type="match status" value="1"/>
</dbReference>
<dbReference type="CDD" id="cd09630">
    <property type="entry name" value="CDH_like_cytochrome"/>
    <property type="match status" value="1"/>
</dbReference>
<keyword evidence="6 7" id="KW-0472">Membrane</keyword>
<name>A0A166KLM3_9AGAM</name>
<dbReference type="EMBL" id="KV417542">
    <property type="protein sequence ID" value="KZP22030.1"/>
    <property type="molecule type" value="Genomic_DNA"/>
</dbReference>
<evidence type="ECO:0000256" key="3">
    <source>
        <dbReference type="ARBA" id="ARBA00022692"/>
    </source>
</evidence>
<feature type="domain" description="DOMON" evidence="9">
    <location>
        <begin position="40"/>
        <end position="157"/>
    </location>
</feature>
<dbReference type="Pfam" id="PF03188">
    <property type="entry name" value="Cytochrom_B561"/>
    <property type="match status" value="1"/>
</dbReference>
<evidence type="ECO:0000313" key="11">
    <source>
        <dbReference type="EMBL" id="KZP22030.1"/>
    </source>
</evidence>
<dbReference type="InterPro" id="IPR005018">
    <property type="entry name" value="DOMON_domain"/>
</dbReference>
<dbReference type="CDD" id="cd08760">
    <property type="entry name" value="Cyt_b561_FRRS1_like"/>
    <property type="match status" value="1"/>
</dbReference>
<feature type="transmembrane region" description="Helical" evidence="7">
    <location>
        <begin position="357"/>
        <end position="379"/>
    </location>
</feature>
<evidence type="ECO:0000256" key="8">
    <source>
        <dbReference type="SAM" id="SignalP"/>
    </source>
</evidence>
<organism evidence="11 12">
    <name type="scientific">Athelia psychrophila</name>
    <dbReference type="NCBI Taxonomy" id="1759441"/>
    <lineage>
        <taxon>Eukaryota</taxon>
        <taxon>Fungi</taxon>
        <taxon>Dikarya</taxon>
        <taxon>Basidiomycota</taxon>
        <taxon>Agaricomycotina</taxon>
        <taxon>Agaricomycetes</taxon>
        <taxon>Agaricomycetidae</taxon>
        <taxon>Atheliales</taxon>
        <taxon>Atheliaceae</taxon>
        <taxon>Athelia</taxon>
    </lineage>
</organism>
<feature type="transmembrane region" description="Helical" evidence="7">
    <location>
        <begin position="317"/>
        <end position="337"/>
    </location>
</feature>
<keyword evidence="2" id="KW-0813">Transport</keyword>